<keyword evidence="5" id="KW-1185">Reference proteome</keyword>
<dbReference type="EMBL" id="CT573213">
    <property type="protein sequence ID" value="CAJ63649.1"/>
    <property type="molecule type" value="Genomic_DNA"/>
</dbReference>
<organism evidence="4 5">
    <name type="scientific">Frankia alni (strain DSM 45986 / CECT 9034 / ACN14a)</name>
    <dbReference type="NCBI Taxonomy" id="326424"/>
    <lineage>
        <taxon>Bacteria</taxon>
        <taxon>Bacillati</taxon>
        <taxon>Actinomycetota</taxon>
        <taxon>Actinomycetes</taxon>
        <taxon>Frankiales</taxon>
        <taxon>Frankiaceae</taxon>
        <taxon>Frankia</taxon>
    </lineage>
</organism>
<evidence type="ECO:0000313" key="4">
    <source>
        <dbReference type="EMBL" id="CAJ63649.1"/>
    </source>
</evidence>
<name>Q0RFU2_FRAAA</name>
<dbReference type="EC" id="2.1.1.104" evidence="4"/>
<dbReference type="PANTHER" id="PTHR10509">
    <property type="entry name" value="O-METHYLTRANSFERASE-RELATED"/>
    <property type="match status" value="1"/>
</dbReference>
<evidence type="ECO:0000313" key="5">
    <source>
        <dbReference type="Proteomes" id="UP000000657"/>
    </source>
</evidence>
<sequence length="271" mass="29439">MPDGYFRTERPGREYPQIMPRSPAQRIREVTALGAETVRRQVVGGGGRGSKSTFLSGRIAAYLTEHSSPPDEVLDDLSAVTAALPEAEMQVPAEQGTLLTILTAAIAPRRAVEVGTFTGYSALCIARGLPTDGRLLCLDVSEEWTTIARKHWARAGVTDRIDLVLGPAADSLADLAEEPTFDLAFIDADKVSYQRYYDLLVPRMNPDGVIIVDNVLQYGEVVRPRSENPAVVAVREFNRLLAADSRVQVVMLPIADGLTIARKLPSPRGGD</sequence>
<dbReference type="GO" id="GO:0032259">
    <property type="term" value="P:methylation"/>
    <property type="evidence" value="ECO:0007669"/>
    <property type="project" value="UniProtKB-KW"/>
</dbReference>
<dbReference type="AlphaFoldDB" id="Q0RFU2"/>
<dbReference type="PANTHER" id="PTHR10509:SF14">
    <property type="entry name" value="CAFFEOYL-COA O-METHYLTRANSFERASE 3-RELATED"/>
    <property type="match status" value="1"/>
</dbReference>
<keyword evidence="2 4" id="KW-0808">Transferase</keyword>
<dbReference type="GO" id="GO:0042409">
    <property type="term" value="F:caffeoyl-CoA O-methyltransferase activity"/>
    <property type="evidence" value="ECO:0007669"/>
    <property type="project" value="UniProtKB-EC"/>
</dbReference>
<dbReference type="eggNOG" id="COG4122">
    <property type="taxonomic scope" value="Bacteria"/>
</dbReference>
<dbReference type="KEGG" id="fal:FRAAL5009"/>
<dbReference type="InterPro" id="IPR029063">
    <property type="entry name" value="SAM-dependent_MTases_sf"/>
</dbReference>
<gene>
    <name evidence="4" type="ordered locus">FRAAL5009</name>
</gene>
<dbReference type="InterPro" id="IPR002935">
    <property type="entry name" value="SAM_O-MeTrfase"/>
</dbReference>
<dbReference type="STRING" id="326424.FRAAL5009"/>
<proteinExistence type="predicted"/>
<dbReference type="Proteomes" id="UP000000657">
    <property type="component" value="Chromosome"/>
</dbReference>
<dbReference type="Pfam" id="PF01596">
    <property type="entry name" value="Methyltransf_3"/>
    <property type="match status" value="1"/>
</dbReference>
<dbReference type="SUPFAM" id="SSF53335">
    <property type="entry name" value="S-adenosyl-L-methionine-dependent methyltransferases"/>
    <property type="match status" value="1"/>
</dbReference>
<evidence type="ECO:0000256" key="3">
    <source>
        <dbReference type="ARBA" id="ARBA00022691"/>
    </source>
</evidence>
<dbReference type="HOGENOM" id="CLU_067676_1_2_11"/>
<evidence type="ECO:0000256" key="1">
    <source>
        <dbReference type="ARBA" id="ARBA00022603"/>
    </source>
</evidence>
<accession>Q0RFU2</accession>
<dbReference type="Gene3D" id="3.40.50.150">
    <property type="entry name" value="Vaccinia Virus protein VP39"/>
    <property type="match status" value="1"/>
</dbReference>
<dbReference type="InterPro" id="IPR050362">
    <property type="entry name" value="Cation-dep_OMT"/>
</dbReference>
<keyword evidence="3" id="KW-0949">S-adenosyl-L-methionine</keyword>
<keyword evidence="1 4" id="KW-0489">Methyltransferase</keyword>
<protein>
    <submittedName>
        <fullName evidence="4">Caffeoyl O-methyltransferase (Partial match)</fullName>
        <ecNumber evidence="4">2.1.1.104</ecNumber>
    </submittedName>
</protein>
<dbReference type="PROSITE" id="PS51682">
    <property type="entry name" value="SAM_OMT_I"/>
    <property type="match status" value="1"/>
</dbReference>
<reference evidence="4 5" key="1">
    <citation type="journal article" date="2007" name="Genome Res.">
        <title>Genome characteristics of facultatively symbiotic Frankia sp. strains reflect host range and host plant biogeography.</title>
        <authorList>
            <person name="Normand P."/>
            <person name="Lapierre P."/>
            <person name="Tisa L.S."/>
            <person name="Gogarten J.P."/>
            <person name="Alloisio N."/>
            <person name="Bagnarol E."/>
            <person name="Bassi C.A."/>
            <person name="Berry A.M."/>
            <person name="Bickhart D.M."/>
            <person name="Choisne N."/>
            <person name="Couloux A."/>
            <person name="Cournoyer B."/>
            <person name="Cruveiller S."/>
            <person name="Daubin V."/>
            <person name="Demange N."/>
            <person name="Francino M.P."/>
            <person name="Goltsman E."/>
            <person name="Huang Y."/>
            <person name="Kopp O.R."/>
            <person name="Labarre L."/>
            <person name="Lapidus A."/>
            <person name="Lavire C."/>
            <person name="Marechal J."/>
            <person name="Martinez M."/>
            <person name="Mastronunzio J.E."/>
            <person name="Mullin B.C."/>
            <person name="Niemann J."/>
            <person name="Pujic P."/>
            <person name="Rawnsley T."/>
            <person name="Rouy Z."/>
            <person name="Schenowitz C."/>
            <person name="Sellstedt A."/>
            <person name="Tavares F."/>
            <person name="Tomkins J.P."/>
            <person name="Vallenet D."/>
            <person name="Valverde C."/>
            <person name="Wall L.G."/>
            <person name="Wang Y."/>
            <person name="Medigue C."/>
            <person name="Benson D.R."/>
        </authorList>
    </citation>
    <scope>NUCLEOTIDE SEQUENCE [LARGE SCALE GENOMIC DNA]</scope>
    <source>
        <strain evidence="5">DSM 45986 / CECT 9034 / ACN14a</strain>
    </source>
</reference>
<evidence type="ECO:0000256" key="2">
    <source>
        <dbReference type="ARBA" id="ARBA00022679"/>
    </source>
</evidence>